<keyword evidence="7" id="KW-1185">Reference proteome</keyword>
<dbReference type="STRING" id="74557.A0A1V9Y7E8"/>
<dbReference type="Gene3D" id="2.130.10.10">
    <property type="entry name" value="YVTN repeat-like/Quinoprotein amine dehydrogenase"/>
    <property type="match status" value="1"/>
</dbReference>
<comment type="caution">
    <text evidence="6">The sequence shown here is derived from an EMBL/GenBank/DDBJ whole genome shotgun (WGS) entry which is preliminary data.</text>
</comment>
<evidence type="ECO:0000256" key="1">
    <source>
        <dbReference type="ARBA" id="ARBA00004123"/>
    </source>
</evidence>
<keyword evidence="2" id="KW-0853">WD repeat</keyword>
<name>A0A1V9Y7E8_9STRA</name>
<gene>
    <name evidence="6" type="ORF">THRCLA_11543</name>
</gene>
<dbReference type="Proteomes" id="UP000243217">
    <property type="component" value="Unassembled WGS sequence"/>
</dbReference>
<dbReference type="EMBL" id="JNBS01004939">
    <property type="protein sequence ID" value="OQR81636.1"/>
    <property type="molecule type" value="Genomic_DNA"/>
</dbReference>
<dbReference type="AlphaFoldDB" id="A0A1V9Y7E8"/>
<dbReference type="OrthoDB" id="196858at2759"/>
<evidence type="ECO:0000256" key="2">
    <source>
        <dbReference type="ARBA" id="ARBA00022574"/>
    </source>
</evidence>
<evidence type="ECO:0000313" key="7">
    <source>
        <dbReference type="Proteomes" id="UP000243217"/>
    </source>
</evidence>
<protein>
    <submittedName>
        <fullName evidence="6">Uncharacterized protein</fullName>
    </submittedName>
</protein>
<feature type="region of interest" description="Disordered" evidence="5">
    <location>
        <begin position="482"/>
        <end position="510"/>
    </location>
</feature>
<keyword evidence="3" id="KW-0677">Repeat</keyword>
<dbReference type="InterPro" id="IPR015943">
    <property type="entry name" value="WD40/YVTN_repeat-like_dom_sf"/>
</dbReference>
<dbReference type="InterPro" id="IPR037850">
    <property type="entry name" value="RBBP5/Swd1"/>
</dbReference>
<dbReference type="PANTHER" id="PTHR44040">
    <property type="entry name" value="RETINOBLASTOMA-BINDING PROTEIN 5"/>
    <property type="match status" value="1"/>
</dbReference>
<dbReference type="InterPro" id="IPR036322">
    <property type="entry name" value="WD40_repeat_dom_sf"/>
</dbReference>
<proteinExistence type="predicted"/>
<accession>A0A1V9Y7E8</accession>
<evidence type="ECO:0000256" key="5">
    <source>
        <dbReference type="SAM" id="MobiDB-lite"/>
    </source>
</evidence>
<dbReference type="PANTHER" id="PTHR44040:SF1">
    <property type="entry name" value="RETINOBLASTOMA-BINDING PROTEIN 5"/>
    <property type="match status" value="1"/>
</dbReference>
<keyword evidence="4" id="KW-0539">Nucleus</keyword>
<sequence>MNVELVKAVCRPCRGSDSLCGGRWSEIDGAEKATCLSFNAWGTVLSVGEKDGVVSLWDYSTIQTIIRELNPKMYQGLPDFKQATVCAWSANGRILAVACELKASGKKGSLLFWDVESNVLMAAVAVDSMITHVMFPPRTVPLSIVSKQDNTYTLLVTCLNGDVFELVVGPKVEDTDDDEDAQEEAPLQLIAFHAKDSGHIEAPALQLHVRPIDMNAMVTKAIGEPTATPSVRNQMPFVIAKYGPSVIYCLTIKGLLAMIDPITLKLIKGVGVTQIQHVDLYVDDKIVLIPSTKGIHELCATSLQEVQIYTAGAAVRSPWIMCTLSHDGQFVLGLPLPRGIMVGEKGMYLWKRPETTESPPLMWHENRFSMNMTAIAWHPVKESLTVISASGTVNTLDIEYKSPWPGAMYPPGFTLITDNVIYEEPEDEFDTNIKLCTYMQTNDANEVVDVINVQALGKQFSDDLKYVSAAPLASGEVLSEDTPNFGSVFRPMKREGLSPPKPAKKSRKLA</sequence>
<evidence type="ECO:0000313" key="6">
    <source>
        <dbReference type="EMBL" id="OQR81636.1"/>
    </source>
</evidence>
<comment type="subcellular location">
    <subcellularLocation>
        <location evidence="1">Nucleus</location>
    </subcellularLocation>
</comment>
<dbReference type="SUPFAM" id="SSF50978">
    <property type="entry name" value="WD40 repeat-like"/>
    <property type="match status" value="1"/>
</dbReference>
<evidence type="ECO:0000256" key="4">
    <source>
        <dbReference type="ARBA" id="ARBA00023242"/>
    </source>
</evidence>
<reference evidence="6 7" key="1">
    <citation type="journal article" date="2014" name="Genome Biol. Evol.">
        <title>The secreted proteins of Achlya hypogyna and Thraustotheca clavata identify the ancestral oomycete secretome and reveal gene acquisitions by horizontal gene transfer.</title>
        <authorList>
            <person name="Misner I."/>
            <person name="Blouin N."/>
            <person name="Leonard G."/>
            <person name="Richards T.A."/>
            <person name="Lane C.E."/>
        </authorList>
    </citation>
    <scope>NUCLEOTIDE SEQUENCE [LARGE SCALE GENOMIC DNA]</scope>
    <source>
        <strain evidence="6 7">ATCC 34112</strain>
    </source>
</reference>
<dbReference type="GO" id="GO:0048188">
    <property type="term" value="C:Set1C/COMPASS complex"/>
    <property type="evidence" value="ECO:0007669"/>
    <property type="project" value="InterPro"/>
</dbReference>
<evidence type="ECO:0000256" key="3">
    <source>
        <dbReference type="ARBA" id="ARBA00022737"/>
    </source>
</evidence>
<organism evidence="6 7">
    <name type="scientific">Thraustotheca clavata</name>
    <dbReference type="NCBI Taxonomy" id="74557"/>
    <lineage>
        <taxon>Eukaryota</taxon>
        <taxon>Sar</taxon>
        <taxon>Stramenopiles</taxon>
        <taxon>Oomycota</taxon>
        <taxon>Saprolegniomycetes</taxon>
        <taxon>Saprolegniales</taxon>
        <taxon>Achlyaceae</taxon>
        <taxon>Thraustotheca</taxon>
    </lineage>
</organism>